<evidence type="ECO:0000256" key="1">
    <source>
        <dbReference type="SAM" id="Phobius"/>
    </source>
</evidence>
<dbReference type="RefSeq" id="WP_160627325.1">
    <property type="nucleotide sequence ID" value="NZ_CP047593.1"/>
</dbReference>
<dbReference type="KEGG" id="taer:GT409_04430"/>
<keyword evidence="1" id="KW-1133">Transmembrane helix</keyword>
<feature type="transmembrane region" description="Helical" evidence="1">
    <location>
        <begin position="20"/>
        <end position="38"/>
    </location>
</feature>
<sequence length="153" mass="17365">MRWFEPIPEITKSKLPKHWFLFAMMLIIPANIIGWSLWAKMGGKSVTEGLQAGLYCSLFGLIVLFLISKVKFLGAREVLFGVKSLHITNTTPLVKIAYRDIQEFSFGQFEDSTRSLNQLTISTEDGRHTSILIPDKISKTKISEFLTTKINRA</sequence>
<dbReference type="AlphaFoldDB" id="A0A6P1M882"/>
<protein>
    <submittedName>
        <fullName evidence="2">Uncharacterized protein</fullName>
    </submittedName>
</protein>
<accession>A0A6P1M882</accession>
<dbReference type="EMBL" id="CP047593">
    <property type="protein sequence ID" value="QHI68724.1"/>
    <property type="molecule type" value="Genomic_DNA"/>
</dbReference>
<feature type="transmembrane region" description="Helical" evidence="1">
    <location>
        <begin position="50"/>
        <end position="67"/>
    </location>
</feature>
<keyword evidence="1" id="KW-0472">Membrane</keyword>
<gene>
    <name evidence="2" type="ORF">GT409_04430</name>
</gene>
<name>A0A6P1M882_9BACT</name>
<reference evidence="2 3" key="1">
    <citation type="submission" date="2020-01" db="EMBL/GenBank/DDBJ databases">
        <title>Ponticoccus aerotolerans gen. nov., sp. nov., an anaerobic bacterium and proposal of Ponticoccusceae fam. nov., Ponticoccusles ord. nov. and Ponticoccuse classis nov. in the phylum Kiritimatiellaeota.</title>
        <authorList>
            <person name="Zhou L.Y."/>
            <person name="Du Z.J."/>
        </authorList>
    </citation>
    <scope>NUCLEOTIDE SEQUENCE [LARGE SCALE GENOMIC DNA]</scope>
    <source>
        <strain evidence="2 3">S-5007</strain>
    </source>
</reference>
<dbReference type="Proteomes" id="UP000464954">
    <property type="component" value="Chromosome"/>
</dbReference>
<keyword evidence="1" id="KW-0812">Transmembrane</keyword>
<evidence type="ECO:0000313" key="2">
    <source>
        <dbReference type="EMBL" id="QHI68724.1"/>
    </source>
</evidence>
<keyword evidence="3" id="KW-1185">Reference proteome</keyword>
<proteinExistence type="predicted"/>
<organism evidence="2 3">
    <name type="scientific">Tichowtungia aerotolerans</name>
    <dbReference type="NCBI Taxonomy" id="2697043"/>
    <lineage>
        <taxon>Bacteria</taxon>
        <taxon>Pseudomonadati</taxon>
        <taxon>Kiritimatiellota</taxon>
        <taxon>Tichowtungiia</taxon>
        <taxon>Tichowtungiales</taxon>
        <taxon>Tichowtungiaceae</taxon>
        <taxon>Tichowtungia</taxon>
    </lineage>
</organism>
<evidence type="ECO:0000313" key="3">
    <source>
        <dbReference type="Proteomes" id="UP000464954"/>
    </source>
</evidence>